<dbReference type="Proteomes" id="UP000239549">
    <property type="component" value="Unassembled WGS sequence"/>
</dbReference>
<evidence type="ECO:0000313" key="5">
    <source>
        <dbReference type="EMBL" id="GBF33707.1"/>
    </source>
</evidence>
<evidence type="ECO:0000256" key="4">
    <source>
        <dbReference type="PIRSR" id="PIRSR000858-1"/>
    </source>
</evidence>
<evidence type="ECO:0000256" key="1">
    <source>
        <dbReference type="ARBA" id="ARBA00007154"/>
    </source>
</evidence>
<evidence type="ECO:0000256" key="2">
    <source>
        <dbReference type="ARBA" id="ARBA00022679"/>
    </source>
</evidence>
<keyword evidence="6" id="KW-1185">Reference proteome</keyword>
<protein>
    <submittedName>
        <fullName evidence="5">Acetyl-CoA:acetoacetyl-CoA transferase alpha</fullName>
    </submittedName>
</protein>
<comment type="caution">
    <text evidence="5">The sequence shown here is derived from an EMBL/GenBank/DDBJ whole genome shotgun (WGS) entry which is preliminary data.</text>
</comment>
<dbReference type="Pfam" id="PF01144">
    <property type="entry name" value="CoA_trans"/>
    <property type="match status" value="1"/>
</dbReference>
<reference evidence="6" key="1">
    <citation type="submission" date="2018-02" db="EMBL/GenBank/DDBJ databases">
        <title>Genome sequence of Desulfocucumis palustris strain NAW-5.</title>
        <authorList>
            <person name="Watanabe M."/>
            <person name="Kojima H."/>
            <person name="Fukui M."/>
        </authorList>
    </citation>
    <scope>NUCLEOTIDE SEQUENCE [LARGE SCALE GENOMIC DNA]</scope>
    <source>
        <strain evidence="6">NAW-5</strain>
    </source>
</reference>
<proteinExistence type="inferred from homology"/>
<dbReference type="GO" id="GO:0008410">
    <property type="term" value="F:CoA-transferase activity"/>
    <property type="evidence" value="ECO:0007669"/>
    <property type="project" value="InterPro"/>
</dbReference>
<dbReference type="InterPro" id="IPR037171">
    <property type="entry name" value="NagB/RpiA_transferase-like"/>
</dbReference>
<name>A0A2L2XBL8_9FIRM</name>
<dbReference type="PIRSF" id="PIRSF000858">
    <property type="entry name" value="SCOT-t"/>
    <property type="match status" value="1"/>
</dbReference>
<organism evidence="5 6">
    <name type="scientific">Desulfocucumis palustris</name>
    <dbReference type="NCBI Taxonomy" id="1898651"/>
    <lineage>
        <taxon>Bacteria</taxon>
        <taxon>Bacillati</taxon>
        <taxon>Bacillota</taxon>
        <taxon>Clostridia</taxon>
        <taxon>Eubacteriales</taxon>
        <taxon>Desulfocucumaceae</taxon>
        <taxon>Desulfocucumis</taxon>
    </lineage>
</organism>
<dbReference type="PANTHER" id="PTHR43293:SF1">
    <property type="entry name" value="ACETATE COA-TRANSFERASE YDIF"/>
    <property type="match status" value="1"/>
</dbReference>
<dbReference type="AlphaFoldDB" id="A0A2L2XBL8"/>
<keyword evidence="2 3" id="KW-0808">Transferase</keyword>
<accession>A0A2L2XBL8</accession>
<evidence type="ECO:0000313" key="6">
    <source>
        <dbReference type="Proteomes" id="UP000239549"/>
    </source>
</evidence>
<dbReference type="SMART" id="SM00882">
    <property type="entry name" value="CoA_trans"/>
    <property type="match status" value="1"/>
</dbReference>
<dbReference type="InterPro" id="IPR014388">
    <property type="entry name" value="3-oxoacid_CoA-transferase"/>
</dbReference>
<evidence type="ECO:0000256" key="3">
    <source>
        <dbReference type="PIRNR" id="PIRNR000858"/>
    </source>
</evidence>
<dbReference type="PANTHER" id="PTHR43293">
    <property type="entry name" value="ACETATE COA-TRANSFERASE YDIF"/>
    <property type="match status" value="1"/>
</dbReference>
<dbReference type="GO" id="GO:0046952">
    <property type="term" value="P:ketone body catabolic process"/>
    <property type="evidence" value="ECO:0007669"/>
    <property type="project" value="InterPro"/>
</dbReference>
<comment type="similarity">
    <text evidence="1 3">Belongs to the 3-oxoacid CoA-transferase family.</text>
</comment>
<sequence length="541" mass="60023">MHLEKEIKKHGKRERNYMTDLLKKKLMSADEAVRLISDGAAVHIAGTALVCSPAKIFKSIGDSFLATGHPRDLCIISYGSPDIDAPGYNYFEHMTHKGLLKRVIGGHMGYHQPLFLMIRSNEIEGYNVSQGVLSIMMSEYIAGKDGYLTKVGLRTQQDPRYQGCKLNEGLETEDLVELRVVDGEEYLWYKMIRPDVVVLKASYADVKGNITLEAEPSINDALASAMAARNNGGKVIVYVKALKEEYFNPHIVHIPYFLVDAIIVDPDHVQTAPHLPYSPYFSNEKRCGEEEMRVILDKETKNGARKRDITQKVIARRAAMELYPDAVVNIGIGIPQMVSGEAINLGIDMSSVVTTTETGIIGGVQLPSVFGVSMNADSVYDQASQFRFYEGGGLDIGFLGALEVDAAGNVNVCKKGAYLAGVGGFNFIVHSAKKLVFCFTFMRGSGYNSENGKMVPYDGKETKMVKNVECITMNAGVEFENHKTVLYITERCVFKLKENRLELVEIAPGLDIKKDVLDLLDFKPLIAEDLKEMPQICFEIK</sequence>
<dbReference type="Gene3D" id="3.40.1080.10">
    <property type="entry name" value="Glutaconate Coenzyme A-transferase"/>
    <property type="match status" value="2"/>
</dbReference>
<dbReference type="SUPFAM" id="SSF100950">
    <property type="entry name" value="NagB/RpiA/CoA transferase-like"/>
    <property type="match status" value="2"/>
</dbReference>
<gene>
    <name evidence="5" type="ORF">DCCM_2813</name>
</gene>
<dbReference type="EMBL" id="BFAV01000119">
    <property type="protein sequence ID" value="GBF33707.1"/>
    <property type="molecule type" value="Genomic_DNA"/>
</dbReference>
<feature type="active site" description="5-glutamyl coenzyme A thioester intermediate" evidence="4">
    <location>
        <position position="357"/>
    </location>
</feature>
<dbReference type="InterPro" id="IPR004165">
    <property type="entry name" value="CoA_trans_fam_I"/>
</dbReference>